<sequence>MKGSRFLATKIAVVLAICAFFAVYAIGQFPNWPSIRKNPFALSKTVKGDDYLPSDRIRSGDEFRFHIAYGSGLHGYDQLLVSGDGTAQYVLIDDTAQRPVRKLATFQLSPVEVERLCEELRQLDFGNLNAEYHANVHDGTQVATSVQCGQLYKHVYCNNYFPDGILRLRRHVREVILSPHQAEIDAAVEISFEEYRKFPGDVRLPLLPADEAAVAAE</sequence>
<reference evidence="1 2" key="1">
    <citation type="submission" date="2018-02" db="EMBL/GenBank/DDBJ databases">
        <title>Comparative genomes isolates from brazilian mangrove.</title>
        <authorList>
            <person name="Araujo J.E."/>
            <person name="Taketani R.G."/>
            <person name="Silva M.C.P."/>
            <person name="Loureco M.V."/>
            <person name="Andreote F.D."/>
        </authorList>
    </citation>
    <scope>NUCLEOTIDE SEQUENCE [LARGE SCALE GENOMIC DNA]</scope>
    <source>
        <strain evidence="1 2">NAP PRIS-MGV</strain>
    </source>
</reference>
<organism evidence="1 2">
    <name type="scientific">Blastopirellula marina</name>
    <dbReference type="NCBI Taxonomy" id="124"/>
    <lineage>
        <taxon>Bacteria</taxon>
        <taxon>Pseudomonadati</taxon>
        <taxon>Planctomycetota</taxon>
        <taxon>Planctomycetia</taxon>
        <taxon>Pirellulales</taxon>
        <taxon>Pirellulaceae</taxon>
        <taxon>Blastopirellula</taxon>
    </lineage>
</organism>
<dbReference type="Proteomes" id="UP000239388">
    <property type="component" value="Unassembled WGS sequence"/>
</dbReference>
<dbReference type="RefSeq" id="WP_105354946.1">
    <property type="nucleotide sequence ID" value="NZ_PUIB01000016.1"/>
</dbReference>
<dbReference type="EMBL" id="PUIB01000016">
    <property type="protein sequence ID" value="PQO35118.1"/>
    <property type="molecule type" value="Genomic_DNA"/>
</dbReference>
<protein>
    <submittedName>
        <fullName evidence="1">Uncharacterized protein</fullName>
    </submittedName>
</protein>
<dbReference type="OrthoDB" id="10006695at2"/>
<evidence type="ECO:0000313" key="1">
    <source>
        <dbReference type="EMBL" id="PQO35118.1"/>
    </source>
</evidence>
<gene>
    <name evidence="1" type="ORF">C5Y98_14295</name>
</gene>
<evidence type="ECO:0000313" key="2">
    <source>
        <dbReference type="Proteomes" id="UP000239388"/>
    </source>
</evidence>
<accession>A0A2S8FSG7</accession>
<name>A0A2S8FSG7_9BACT</name>
<dbReference type="AlphaFoldDB" id="A0A2S8FSG7"/>
<proteinExistence type="predicted"/>
<comment type="caution">
    <text evidence="1">The sequence shown here is derived from an EMBL/GenBank/DDBJ whole genome shotgun (WGS) entry which is preliminary data.</text>
</comment>